<feature type="domain" description="C2H2-type" evidence="10">
    <location>
        <begin position="84"/>
        <end position="111"/>
    </location>
</feature>
<dbReference type="GeneID" id="19301305"/>
<gene>
    <name evidence="11" type="ORF">GLOTRDRAFT_125963</name>
</gene>
<dbReference type="Pfam" id="PF13909">
    <property type="entry name" value="zf-H2C2_5"/>
    <property type="match status" value="1"/>
</dbReference>
<evidence type="ECO:0000256" key="5">
    <source>
        <dbReference type="ARBA" id="ARBA00023015"/>
    </source>
</evidence>
<keyword evidence="7" id="KW-0539">Nucleus</keyword>
<keyword evidence="5" id="KW-0805">Transcription regulation</keyword>
<feature type="compositionally biased region" description="Basic and acidic residues" evidence="9">
    <location>
        <begin position="98"/>
        <end position="121"/>
    </location>
</feature>
<protein>
    <recommendedName>
        <fullName evidence="10">C2H2-type domain-containing protein</fullName>
    </recommendedName>
</protein>
<keyword evidence="6" id="KW-0804">Transcription</keyword>
<dbReference type="OrthoDB" id="654211at2759"/>
<evidence type="ECO:0000256" key="6">
    <source>
        <dbReference type="ARBA" id="ARBA00023163"/>
    </source>
</evidence>
<dbReference type="PANTHER" id="PTHR46179">
    <property type="entry name" value="ZINC FINGER PROTEIN"/>
    <property type="match status" value="1"/>
</dbReference>
<dbReference type="KEGG" id="gtr:GLOTRDRAFT_125963"/>
<dbReference type="InterPro" id="IPR051061">
    <property type="entry name" value="Zinc_finger_trans_reg"/>
</dbReference>
<evidence type="ECO:0000256" key="4">
    <source>
        <dbReference type="ARBA" id="ARBA00022833"/>
    </source>
</evidence>
<evidence type="ECO:0000313" key="11">
    <source>
        <dbReference type="EMBL" id="EPQ59665.1"/>
    </source>
</evidence>
<evidence type="ECO:0000259" key="10">
    <source>
        <dbReference type="PROSITE" id="PS50157"/>
    </source>
</evidence>
<sequence length="223" mass="25522">MPRLTGTIASPRPSGSVIQKKRKCPDCDYTTDRSYDLKRHQETHKPDSERQFYRCHVPGCQSKTGQKSNLNGHFERVHSGVYRYPCNFCDRLFNDRSSRDKHERRHAQDLARRQLEEQERPRRNRQTTRRSFLVSPDDSGLQSPQFSHFPGHVYPPPSMYAPQATAHHAALPVHPVVASNAFSNDAFEMNMGLYNSGVSVFGDFDPTLQSSGQVFSDPFFSSF</sequence>
<keyword evidence="3 8" id="KW-0863">Zinc-finger</keyword>
<dbReference type="AlphaFoldDB" id="S7RXL1"/>
<proteinExistence type="predicted"/>
<dbReference type="InterPro" id="IPR013087">
    <property type="entry name" value="Znf_C2H2_type"/>
</dbReference>
<comment type="subcellular location">
    <subcellularLocation>
        <location evidence="1">Nucleus</location>
    </subcellularLocation>
</comment>
<name>S7RXL1_GLOTA</name>
<reference evidence="11 12" key="1">
    <citation type="journal article" date="2012" name="Science">
        <title>The Paleozoic origin of enzymatic lignin decomposition reconstructed from 31 fungal genomes.</title>
        <authorList>
            <person name="Floudas D."/>
            <person name="Binder M."/>
            <person name="Riley R."/>
            <person name="Barry K."/>
            <person name="Blanchette R.A."/>
            <person name="Henrissat B."/>
            <person name="Martinez A.T."/>
            <person name="Otillar R."/>
            <person name="Spatafora J.W."/>
            <person name="Yadav J.S."/>
            <person name="Aerts A."/>
            <person name="Benoit I."/>
            <person name="Boyd A."/>
            <person name="Carlson A."/>
            <person name="Copeland A."/>
            <person name="Coutinho P.M."/>
            <person name="de Vries R.P."/>
            <person name="Ferreira P."/>
            <person name="Findley K."/>
            <person name="Foster B."/>
            <person name="Gaskell J."/>
            <person name="Glotzer D."/>
            <person name="Gorecki P."/>
            <person name="Heitman J."/>
            <person name="Hesse C."/>
            <person name="Hori C."/>
            <person name="Igarashi K."/>
            <person name="Jurgens J.A."/>
            <person name="Kallen N."/>
            <person name="Kersten P."/>
            <person name="Kohler A."/>
            <person name="Kuees U."/>
            <person name="Kumar T.K.A."/>
            <person name="Kuo A."/>
            <person name="LaButti K."/>
            <person name="Larrondo L.F."/>
            <person name="Lindquist E."/>
            <person name="Ling A."/>
            <person name="Lombard V."/>
            <person name="Lucas S."/>
            <person name="Lundell T."/>
            <person name="Martin R."/>
            <person name="McLaughlin D.J."/>
            <person name="Morgenstern I."/>
            <person name="Morin E."/>
            <person name="Murat C."/>
            <person name="Nagy L.G."/>
            <person name="Nolan M."/>
            <person name="Ohm R.A."/>
            <person name="Patyshakuliyeva A."/>
            <person name="Rokas A."/>
            <person name="Ruiz-Duenas F.J."/>
            <person name="Sabat G."/>
            <person name="Salamov A."/>
            <person name="Samejima M."/>
            <person name="Schmutz J."/>
            <person name="Slot J.C."/>
            <person name="St John F."/>
            <person name="Stenlid J."/>
            <person name="Sun H."/>
            <person name="Sun S."/>
            <person name="Syed K."/>
            <person name="Tsang A."/>
            <person name="Wiebenga A."/>
            <person name="Young D."/>
            <person name="Pisabarro A."/>
            <person name="Eastwood D.C."/>
            <person name="Martin F."/>
            <person name="Cullen D."/>
            <person name="Grigoriev I.V."/>
            <person name="Hibbett D.S."/>
        </authorList>
    </citation>
    <scope>NUCLEOTIDE SEQUENCE [LARGE SCALE GENOMIC DNA]</scope>
    <source>
        <strain evidence="11 12">ATCC 11539</strain>
    </source>
</reference>
<feature type="domain" description="C2H2-type" evidence="10">
    <location>
        <begin position="53"/>
        <end position="83"/>
    </location>
</feature>
<evidence type="ECO:0000256" key="7">
    <source>
        <dbReference type="ARBA" id="ARBA00023242"/>
    </source>
</evidence>
<dbReference type="PROSITE" id="PS50157">
    <property type="entry name" value="ZINC_FINGER_C2H2_2"/>
    <property type="match status" value="3"/>
</dbReference>
<dbReference type="PANTHER" id="PTHR46179:SF13">
    <property type="entry name" value="C2H2-TYPE DOMAIN-CONTAINING PROTEIN"/>
    <property type="match status" value="1"/>
</dbReference>
<evidence type="ECO:0000256" key="9">
    <source>
        <dbReference type="SAM" id="MobiDB-lite"/>
    </source>
</evidence>
<accession>S7RXL1</accession>
<dbReference type="Gene3D" id="3.30.160.60">
    <property type="entry name" value="Classic Zinc Finger"/>
    <property type="match status" value="2"/>
</dbReference>
<feature type="region of interest" description="Disordered" evidence="9">
    <location>
        <begin position="98"/>
        <end position="148"/>
    </location>
</feature>
<dbReference type="SMART" id="SM00355">
    <property type="entry name" value="ZnF_C2H2"/>
    <property type="match status" value="3"/>
</dbReference>
<keyword evidence="4" id="KW-0862">Zinc</keyword>
<organism evidence="11 12">
    <name type="scientific">Gloeophyllum trabeum (strain ATCC 11539 / FP-39264 / Madison 617)</name>
    <name type="common">Brown rot fungus</name>
    <dbReference type="NCBI Taxonomy" id="670483"/>
    <lineage>
        <taxon>Eukaryota</taxon>
        <taxon>Fungi</taxon>
        <taxon>Dikarya</taxon>
        <taxon>Basidiomycota</taxon>
        <taxon>Agaricomycotina</taxon>
        <taxon>Agaricomycetes</taxon>
        <taxon>Gloeophyllales</taxon>
        <taxon>Gloeophyllaceae</taxon>
        <taxon>Gloeophyllum</taxon>
    </lineage>
</organism>
<dbReference type="GO" id="GO:0006357">
    <property type="term" value="P:regulation of transcription by RNA polymerase II"/>
    <property type="evidence" value="ECO:0007669"/>
    <property type="project" value="TreeGrafter"/>
</dbReference>
<evidence type="ECO:0000256" key="1">
    <source>
        <dbReference type="ARBA" id="ARBA00004123"/>
    </source>
</evidence>
<dbReference type="PROSITE" id="PS00028">
    <property type="entry name" value="ZINC_FINGER_C2H2_1"/>
    <property type="match status" value="1"/>
</dbReference>
<keyword evidence="2" id="KW-0479">Metal-binding</keyword>
<dbReference type="Proteomes" id="UP000030669">
    <property type="component" value="Unassembled WGS sequence"/>
</dbReference>
<evidence type="ECO:0000313" key="12">
    <source>
        <dbReference type="Proteomes" id="UP000030669"/>
    </source>
</evidence>
<feature type="region of interest" description="Disordered" evidence="9">
    <location>
        <begin position="1"/>
        <end position="21"/>
    </location>
</feature>
<dbReference type="RefSeq" id="XP_007862586.1">
    <property type="nucleotide sequence ID" value="XM_007864395.1"/>
</dbReference>
<dbReference type="GO" id="GO:0008270">
    <property type="term" value="F:zinc ion binding"/>
    <property type="evidence" value="ECO:0007669"/>
    <property type="project" value="UniProtKB-KW"/>
</dbReference>
<dbReference type="HOGENOM" id="CLU_1240255_0_0_1"/>
<dbReference type="GO" id="GO:0005634">
    <property type="term" value="C:nucleus"/>
    <property type="evidence" value="ECO:0007669"/>
    <property type="project" value="UniProtKB-SubCell"/>
</dbReference>
<feature type="domain" description="C2H2-type" evidence="10">
    <location>
        <begin position="22"/>
        <end position="49"/>
    </location>
</feature>
<evidence type="ECO:0000256" key="8">
    <source>
        <dbReference type="PROSITE-ProRule" id="PRU00042"/>
    </source>
</evidence>
<dbReference type="SUPFAM" id="SSF57667">
    <property type="entry name" value="beta-beta-alpha zinc fingers"/>
    <property type="match status" value="1"/>
</dbReference>
<dbReference type="InterPro" id="IPR036236">
    <property type="entry name" value="Znf_C2H2_sf"/>
</dbReference>
<dbReference type="EMBL" id="KB469297">
    <property type="protein sequence ID" value="EPQ59665.1"/>
    <property type="molecule type" value="Genomic_DNA"/>
</dbReference>
<keyword evidence="12" id="KW-1185">Reference proteome</keyword>
<evidence type="ECO:0000256" key="3">
    <source>
        <dbReference type="ARBA" id="ARBA00022771"/>
    </source>
</evidence>
<evidence type="ECO:0000256" key="2">
    <source>
        <dbReference type="ARBA" id="ARBA00022723"/>
    </source>
</evidence>